<dbReference type="InterPro" id="IPR036638">
    <property type="entry name" value="HLH_DNA-bd_sf"/>
</dbReference>
<evidence type="ECO:0000256" key="1">
    <source>
        <dbReference type="ARBA" id="ARBA00022473"/>
    </source>
</evidence>
<evidence type="ECO:0000256" key="5">
    <source>
        <dbReference type="ARBA" id="ARBA00023163"/>
    </source>
</evidence>
<dbReference type="PANTHER" id="PTHR23349:SF50">
    <property type="entry name" value="PROTEIN TWIST"/>
    <property type="match status" value="1"/>
</dbReference>
<keyword evidence="1" id="KW-0217">Developmental protein</keyword>
<keyword evidence="3" id="KW-0805">Transcription regulation</keyword>
<dbReference type="Gene3D" id="4.10.280.10">
    <property type="entry name" value="Helix-loop-helix DNA-binding domain"/>
    <property type="match status" value="1"/>
</dbReference>
<keyword evidence="6" id="KW-0539">Nucleus</keyword>
<dbReference type="OrthoDB" id="8583783at2759"/>
<dbReference type="InterPro" id="IPR050283">
    <property type="entry name" value="E-box_TF_Regulators"/>
</dbReference>
<feature type="region of interest" description="Disordered" evidence="7">
    <location>
        <begin position="99"/>
        <end position="186"/>
    </location>
</feature>
<dbReference type="STRING" id="188477.A0A3S0ZI60"/>
<accession>A0A3S0ZI60</accession>
<dbReference type="GO" id="GO:0030154">
    <property type="term" value="P:cell differentiation"/>
    <property type="evidence" value="ECO:0007669"/>
    <property type="project" value="UniProtKB-KW"/>
</dbReference>
<organism evidence="9 10">
    <name type="scientific">Elysia chlorotica</name>
    <name type="common">Eastern emerald elysia</name>
    <name type="synonym">Sea slug</name>
    <dbReference type="NCBI Taxonomy" id="188477"/>
    <lineage>
        <taxon>Eukaryota</taxon>
        <taxon>Metazoa</taxon>
        <taxon>Spiralia</taxon>
        <taxon>Lophotrochozoa</taxon>
        <taxon>Mollusca</taxon>
        <taxon>Gastropoda</taxon>
        <taxon>Heterobranchia</taxon>
        <taxon>Euthyneura</taxon>
        <taxon>Panpulmonata</taxon>
        <taxon>Sacoglossa</taxon>
        <taxon>Placobranchoidea</taxon>
        <taxon>Plakobranchidae</taxon>
        <taxon>Elysia</taxon>
    </lineage>
</organism>
<feature type="compositionally biased region" description="Basic and acidic residues" evidence="7">
    <location>
        <begin position="119"/>
        <end position="139"/>
    </location>
</feature>
<reference evidence="9 10" key="1">
    <citation type="submission" date="2019-01" db="EMBL/GenBank/DDBJ databases">
        <title>A draft genome assembly of the solar-powered sea slug Elysia chlorotica.</title>
        <authorList>
            <person name="Cai H."/>
            <person name="Li Q."/>
            <person name="Fang X."/>
            <person name="Li J."/>
            <person name="Curtis N.E."/>
            <person name="Altenburger A."/>
            <person name="Shibata T."/>
            <person name="Feng M."/>
            <person name="Maeda T."/>
            <person name="Schwartz J.A."/>
            <person name="Shigenobu S."/>
            <person name="Lundholm N."/>
            <person name="Nishiyama T."/>
            <person name="Yang H."/>
            <person name="Hasebe M."/>
            <person name="Li S."/>
            <person name="Pierce S.K."/>
            <person name="Wang J."/>
        </authorList>
    </citation>
    <scope>NUCLEOTIDE SEQUENCE [LARGE SCALE GENOMIC DNA]</scope>
    <source>
        <strain evidence="9">EC2010</strain>
        <tissue evidence="9">Whole organism of an adult</tissue>
    </source>
</reference>
<dbReference type="GO" id="GO:0046983">
    <property type="term" value="F:protein dimerization activity"/>
    <property type="evidence" value="ECO:0007669"/>
    <property type="project" value="InterPro"/>
</dbReference>
<feature type="compositionally biased region" description="Low complexity" evidence="7">
    <location>
        <begin position="246"/>
        <end position="258"/>
    </location>
</feature>
<dbReference type="PANTHER" id="PTHR23349">
    <property type="entry name" value="BASIC HELIX-LOOP-HELIX TRANSCRIPTION FACTOR, TWIST"/>
    <property type="match status" value="1"/>
</dbReference>
<dbReference type="PROSITE" id="PS50888">
    <property type="entry name" value="BHLH"/>
    <property type="match status" value="1"/>
</dbReference>
<dbReference type="SUPFAM" id="SSF47459">
    <property type="entry name" value="HLH, helix-loop-helix DNA-binding domain"/>
    <property type="match status" value="1"/>
</dbReference>
<dbReference type="SMART" id="SM00353">
    <property type="entry name" value="HLH"/>
    <property type="match status" value="1"/>
</dbReference>
<comment type="caution">
    <text evidence="9">The sequence shown here is derived from an EMBL/GenBank/DDBJ whole genome shotgun (WGS) entry which is preliminary data.</text>
</comment>
<evidence type="ECO:0000256" key="4">
    <source>
        <dbReference type="ARBA" id="ARBA00023125"/>
    </source>
</evidence>
<dbReference type="GO" id="GO:0000977">
    <property type="term" value="F:RNA polymerase II transcription regulatory region sequence-specific DNA binding"/>
    <property type="evidence" value="ECO:0007669"/>
    <property type="project" value="TreeGrafter"/>
</dbReference>
<evidence type="ECO:0000313" key="9">
    <source>
        <dbReference type="EMBL" id="RUS78329.1"/>
    </source>
</evidence>
<feature type="compositionally biased region" description="Polar residues" evidence="7">
    <location>
        <begin position="174"/>
        <end position="186"/>
    </location>
</feature>
<evidence type="ECO:0000256" key="6">
    <source>
        <dbReference type="ARBA" id="ARBA00023242"/>
    </source>
</evidence>
<dbReference type="EMBL" id="RQTK01000517">
    <property type="protein sequence ID" value="RUS78329.1"/>
    <property type="molecule type" value="Genomic_DNA"/>
</dbReference>
<evidence type="ECO:0000313" key="10">
    <source>
        <dbReference type="Proteomes" id="UP000271974"/>
    </source>
</evidence>
<dbReference type="Proteomes" id="UP000271974">
    <property type="component" value="Unassembled WGS sequence"/>
</dbReference>
<evidence type="ECO:0000259" key="8">
    <source>
        <dbReference type="PROSITE" id="PS50888"/>
    </source>
</evidence>
<evidence type="ECO:0000256" key="3">
    <source>
        <dbReference type="ARBA" id="ARBA00023015"/>
    </source>
</evidence>
<dbReference type="GO" id="GO:0000981">
    <property type="term" value="F:DNA-binding transcription factor activity, RNA polymerase II-specific"/>
    <property type="evidence" value="ECO:0007669"/>
    <property type="project" value="TreeGrafter"/>
</dbReference>
<evidence type="ECO:0000256" key="7">
    <source>
        <dbReference type="SAM" id="MobiDB-lite"/>
    </source>
</evidence>
<keyword evidence="10" id="KW-1185">Reference proteome</keyword>
<feature type="region of interest" description="Disordered" evidence="7">
    <location>
        <begin position="215"/>
        <end position="273"/>
    </location>
</feature>
<feature type="compositionally biased region" description="Polar residues" evidence="7">
    <location>
        <begin position="233"/>
        <end position="245"/>
    </location>
</feature>
<evidence type="ECO:0000256" key="2">
    <source>
        <dbReference type="ARBA" id="ARBA00022782"/>
    </source>
</evidence>
<dbReference type="InterPro" id="IPR011598">
    <property type="entry name" value="bHLH_dom"/>
</dbReference>
<sequence length="371" mass="41726">MTLLSDPGAVSKFNDHQKDSNCNYISQSNSKNLQHFPMLSSVDLTEMNAHVKRDMSNLNYTNSSFSEHLLNFDKGAHNSQTQPSISNHSKIKENFKSDLKHSSENENLTNLSKSRTHHTQSEFSHEENDKKEKTDSDKRLNRKRHFNLIDANDEGDKLQNISSSEKRPIGHSPSCENQTTSHCNTSTQHISHMSHAVPNYSDTTKNLSQMAHTAPNFSDTTKHLPPLCDTPRASPSTSPDMTGNTSSSSSNDSSFSASTARKKAKRVSQSMEDLQNQRILANVRERQRTQSLNDAFSQLRKIIPTLPSDKLSKIQTLKLASRYIDFLYQVLRSEEPNGKLSTSCSYVASERLSYAFSVWRMEGAWSTLGHG</sequence>
<dbReference type="AlphaFoldDB" id="A0A3S0ZI60"/>
<keyword evidence="5" id="KW-0804">Transcription</keyword>
<protein>
    <recommendedName>
        <fullName evidence="8">BHLH domain-containing protein</fullName>
    </recommendedName>
</protein>
<proteinExistence type="predicted"/>
<dbReference type="FunFam" id="4.10.280.10:FF:000030">
    <property type="entry name" value="Twist transcription factor"/>
    <property type="match status" value="1"/>
</dbReference>
<gene>
    <name evidence="9" type="ORF">EGW08_013907</name>
</gene>
<keyword evidence="2" id="KW-0221">Differentiation</keyword>
<keyword evidence="4" id="KW-0238">DNA-binding</keyword>
<feature type="domain" description="BHLH" evidence="8">
    <location>
        <begin position="276"/>
        <end position="327"/>
    </location>
</feature>
<dbReference type="Pfam" id="PF00010">
    <property type="entry name" value="HLH"/>
    <property type="match status" value="1"/>
</dbReference>
<name>A0A3S0ZI60_ELYCH</name>